<dbReference type="EMBL" id="PKSL01000030">
    <property type="protein sequence ID" value="POW12605.1"/>
    <property type="molecule type" value="Genomic_DNA"/>
</dbReference>
<gene>
    <name evidence="3" type="ORF">PSTT_04237</name>
</gene>
<feature type="region of interest" description="Disordered" evidence="1">
    <location>
        <begin position="60"/>
        <end position="83"/>
    </location>
</feature>
<feature type="region of interest" description="Disordered" evidence="1">
    <location>
        <begin position="371"/>
        <end position="392"/>
    </location>
</feature>
<feature type="signal peptide" evidence="2">
    <location>
        <begin position="1"/>
        <end position="46"/>
    </location>
</feature>
<dbReference type="Proteomes" id="UP000239156">
    <property type="component" value="Unassembled WGS sequence"/>
</dbReference>
<dbReference type="VEuPathDB" id="FungiDB:PSHT_00883"/>
<feature type="chain" id="PRO_5015770285" evidence="2">
    <location>
        <begin position="47"/>
        <end position="392"/>
    </location>
</feature>
<keyword evidence="2" id="KW-0732">Signal</keyword>
<feature type="compositionally biased region" description="Low complexity" evidence="1">
    <location>
        <begin position="323"/>
        <end position="340"/>
    </location>
</feature>
<organism evidence="3 4">
    <name type="scientific">Puccinia striiformis</name>
    <dbReference type="NCBI Taxonomy" id="27350"/>
    <lineage>
        <taxon>Eukaryota</taxon>
        <taxon>Fungi</taxon>
        <taxon>Dikarya</taxon>
        <taxon>Basidiomycota</taxon>
        <taxon>Pucciniomycotina</taxon>
        <taxon>Pucciniomycetes</taxon>
        <taxon>Pucciniales</taxon>
        <taxon>Pucciniaceae</taxon>
        <taxon>Puccinia</taxon>
    </lineage>
</organism>
<keyword evidence="4" id="KW-1185">Reference proteome</keyword>
<evidence type="ECO:0000256" key="2">
    <source>
        <dbReference type="SAM" id="SignalP"/>
    </source>
</evidence>
<feature type="non-terminal residue" evidence="3">
    <location>
        <position position="1"/>
    </location>
</feature>
<evidence type="ECO:0000313" key="4">
    <source>
        <dbReference type="Proteomes" id="UP000239156"/>
    </source>
</evidence>
<feature type="compositionally biased region" description="Low complexity" evidence="1">
    <location>
        <begin position="64"/>
        <end position="75"/>
    </location>
</feature>
<proteinExistence type="predicted"/>
<name>A0A2S4VSU9_9BASI</name>
<accession>A0A2S4VSU9</accession>
<dbReference type="AlphaFoldDB" id="A0A2S4VSU9"/>
<evidence type="ECO:0000313" key="3">
    <source>
        <dbReference type="EMBL" id="POW12605.1"/>
    </source>
</evidence>
<feature type="compositionally biased region" description="Low complexity" evidence="1">
    <location>
        <begin position="376"/>
        <end position="392"/>
    </location>
</feature>
<protein>
    <submittedName>
        <fullName evidence="3">Uncharacterized protein</fullName>
    </submittedName>
</protein>
<reference evidence="3" key="1">
    <citation type="submission" date="2017-12" db="EMBL/GenBank/DDBJ databases">
        <title>Gene loss provides genomic basis for host adaptation in cereal stripe rust fungi.</title>
        <authorList>
            <person name="Xia C."/>
        </authorList>
    </citation>
    <scope>NUCLEOTIDE SEQUENCE [LARGE SCALE GENOMIC DNA]</scope>
    <source>
        <strain evidence="3">93-210</strain>
    </source>
</reference>
<sequence length="392" mass="43600">KITSSSNKTSRGSTTMASRILKITNRSSLFFKLFISLLLISSCVRAHQNQQIILDFDQEDQHETSTTTTSQTTKTAPDSLPAAPTGLPAQLIKRVTGWNDTLIAKLLGQISPRPAHPFVVPITDENYEDVIESELDSVRTGWGSDSDTVWVISVVATDRPSTLFDEQFDKLASNSSLATLPIPPKKREDEPDVFRKDPSDHYIFKPQIRFARIDYMGNTDLTLTKWCPLMVVITKRGKEIRFFKTGAAPPSAEHLGDFLREERYLLKPIWNSTFSQGNSGEWVVVSMGKGFQAFHMLTDKVPGWLLMIVTSMLGTSLMQWLHKSSPSRNSPTNNPSSSSKTPRKLGSNDLASQELKNELAHAAVQLAQLTDDKIASSSTSSKTQSTTPKRRK</sequence>
<evidence type="ECO:0000256" key="1">
    <source>
        <dbReference type="SAM" id="MobiDB-lite"/>
    </source>
</evidence>
<feature type="region of interest" description="Disordered" evidence="1">
    <location>
        <begin position="322"/>
        <end position="352"/>
    </location>
</feature>
<comment type="caution">
    <text evidence="3">The sequence shown here is derived from an EMBL/GenBank/DDBJ whole genome shotgun (WGS) entry which is preliminary data.</text>
</comment>
<dbReference type="VEuPathDB" id="FungiDB:PSTT_04237"/>